<dbReference type="OrthoDB" id="9976543at2759"/>
<evidence type="ECO:0000256" key="1">
    <source>
        <dbReference type="SAM" id="MobiDB-lite"/>
    </source>
</evidence>
<dbReference type="Gene3D" id="3.40.50.10140">
    <property type="entry name" value="Toll/interleukin-1 receptor homology (TIR) domain"/>
    <property type="match status" value="1"/>
</dbReference>
<sequence length="648" mass="74939">MAEQAFALTYDCFDKDQDDEGTEQTEKFLNAENLYQRAIKTGNGIIEQREKMTWSFFKAFNNKMILSRYIYLSVHRYSEEVKDKIITNLDKSIAGFTDVLHQEPTPLYKAQALVYVNCVMSRTEYSVEHMRIPGLQRDIARFKEQVSALLQEEGSVKHAIELAKDNHRVLNTMARALKGTDFEEAEDTIRMSLEAESNPNINWYGYLLNGELALERYKRTCTTIQSKRDPDNVEVLKRSISDLTTCVEGMKSSRNYSLLGEAFMKLALSESCTSLHTDDGRETEVYKHLVQALIYFNEALTKDRGARDPKVHGFRSECLERLKEDKMAIESWKRAVELDRLSTTYWGNIKSLLLMLLNQCRKMSDSEDFQPVVAETATYLKLALCKHETVYDKFMPALIEQFPEQFLHAANYFTITNDLTMAMRLWDCVDQTIGQRPLSQEIEERRRRVKKDIEDSQEALANIDVQEPRSSDHEQTADSNPREEGATGCEELEERFPATDEQKAFMPLPVVKARNTRGFHYDFFVIHSAKDEEWVNYTLLANLEGEHRLKGCIADRDFELGKYVVDNITAAIEESAKVLVILTPDMVQSKWCKHEMKNALHAKVEEGSETVIPVLLKDCEVPDEIKNITYLDARRHFDWDHLLRDIKK</sequence>
<protein>
    <submittedName>
        <fullName evidence="4">Tetratricopeptide repeat protein 22-like</fullName>
    </submittedName>
</protein>
<evidence type="ECO:0000313" key="4">
    <source>
        <dbReference type="RefSeq" id="XP_019626110.1"/>
    </source>
</evidence>
<dbReference type="Pfam" id="PF13676">
    <property type="entry name" value="TIR_2"/>
    <property type="match status" value="1"/>
</dbReference>
<dbReference type="KEGG" id="bbel:109471268"/>
<keyword evidence="3" id="KW-1185">Reference proteome</keyword>
<feature type="compositionally biased region" description="Basic and acidic residues" evidence="1">
    <location>
        <begin position="466"/>
        <end position="485"/>
    </location>
</feature>
<dbReference type="InterPro" id="IPR042342">
    <property type="entry name" value="TTC22"/>
</dbReference>
<feature type="domain" description="TIR" evidence="2">
    <location>
        <begin position="519"/>
        <end position="648"/>
    </location>
</feature>
<dbReference type="SMART" id="SM00255">
    <property type="entry name" value="TIR"/>
    <property type="match status" value="1"/>
</dbReference>
<dbReference type="InterPro" id="IPR035897">
    <property type="entry name" value="Toll_tir_struct_dom_sf"/>
</dbReference>
<dbReference type="InterPro" id="IPR011990">
    <property type="entry name" value="TPR-like_helical_dom_sf"/>
</dbReference>
<dbReference type="PANTHER" id="PTHR16253:SF0">
    <property type="entry name" value="TETRATRICOPEPTIDE REPEAT PROTEIN 22"/>
    <property type="match status" value="1"/>
</dbReference>
<reference evidence="4" key="1">
    <citation type="submission" date="2025-08" db="UniProtKB">
        <authorList>
            <consortium name="RefSeq"/>
        </authorList>
    </citation>
    <scope>IDENTIFICATION</scope>
    <source>
        <tissue evidence="4">Gonad</tissue>
    </source>
</reference>
<evidence type="ECO:0000259" key="2">
    <source>
        <dbReference type="PROSITE" id="PS50104"/>
    </source>
</evidence>
<organism evidence="3 4">
    <name type="scientific">Branchiostoma belcheri</name>
    <name type="common">Amphioxus</name>
    <dbReference type="NCBI Taxonomy" id="7741"/>
    <lineage>
        <taxon>Eukaryota</taxon>
        <taxon>Metazoa</taxon>
        <taxon>Chordata</taxon>
        <taxon>Cephalochordata</taxon>
        <taxon>Leptocardii</taxon>
        <taxon>Amphioxiformes</taxon>
        <taxon>Branchiostomatidae</taxon>
        <taxon>Branchiostoma</taxon>
    </lineage>
</organism>
<dbReference type="SUPFAM" id="SSF48452">
    <property type="entry name" value="TPR-like"/>
    <property type="match status" value="1"/>
</dbReference>
<dbReference type="SUPFAM" id="SSF52200">
    <property type="entry name" value="Toll/Interleukin receptor TIR domain"/>
    <property type="match status" value="1"/>
</dbReference>
<dbReference type="RefSeq" id="XP_019626110.1">
    <property type="nucleotide sequence ID" value="XM_019770551.1"/>
</dbReference>
<dbReference type="PROSITE" id="PS50104">
    <property type="entry name" value="TIR"/>
    <property type="match status" value="1"/>
</dbReference>
<proteinExistence type="predicted"/>
<accession>A0A6P4YAM6</accession>
<evidence type="ECO:0000313" key="3">
    <source>
        <dbReference type="Proteomes" id="UP000515135"/>
    </source>
</evidence>
<feature type="region of interest" description="Disordered" evidence="1">
    <location>
        <begin position="460"/>
        <end position="488"/>
    </location>
</feature>
<dbReference type="GO" id="GO:0007165">
    <property type="term" value="P:signal transduction"/>
    <property type="evidence" value="ECO:0007669"/>
    <property type="project" value="InterPro"/>
</dbReference>
<dbReference type="AlphaFoldDB" id="A0A6P4YAM6"/>
<dbReference type="Proteomes" id="UP000515135">
    <property type="component" value="Unplaced"/>
</dbReference>
<name>A0A6P4YAM6_BRABE</name>
<gene>
    <name evidence="4" type="primary">LOC109471268</name>
</gene>
<dbReference type="PRINTS" id="PR01537">
    <property type="entry name" value="INTRLKN1R1F"/>
</dbReference>
<dbReference type="GeneID" id="109471268"/>
<dbReference type="PANTHER" id="PTHR16253">
    <property type="entry name" value="TETRATRICOPEPTIDE REPEAT PROTEIN 22"/>
    <property type="match status" value="1"/>
</dbReference>
<dbReference type="Gene3D" id="1.25.40.10">
    <property type="entry name" value="Tetratricopeptide repeat domain"/>
    <property type="match status" value="1"/>
</dbReference>
<dbReference type="InterPro" id="IPR000157">
    <property type="entry name" value="TIR_dom"/>
</dbReference>